<dbReference type="EMBL" id="CM018047">
    <property type="protein sequence ID" value="KAA8524412.1"/>
    <property type="molecule type" value="Genomic_DNA"/>
</dbReference>
<dbReference type="Pfam" id="PF13857">
    <property type="entry name" value="Ank_5"/>
    <property type="match status" value="1"/>
</dbReference>
<dbReference type="OrthoDB" id="598775at2759"/>
<gene>
    <name evidence="11" type="ORF">F0562_010864</name>
</gene>
<evidence type="ECO:0000313" key="12">
    <source>
        <dbReference type="Proteomes" id="UP000325577"/>
    </source>
</evidence>
<dbReference type="PROSITE" id="PS50088">
    <property type="entry name" value="ANK_REPEAT"/>
    <property type="match status" value="2"/>
</dbReference>
<dbReference type="Proteomes" id="UP000325577">
    <property type="component" value="Linkage Group LG4"/>
</dbReference>
<accession>A0A5J5A3N0</accession>
<evidence type="ECO:0000256" key="8">
    <source>
        <dbReference type="SAM" id="MobiDB-lite"/>
    </source>
</evidence>
<comment type="subcellular location">
    <subcellularLocation>
        <location evidence="1">Membrane</location>
        <topology evidence="1">Multi-pass membrane protein</topology>
    </subcellularLocation>
</comment>
<evidence type="ECO:0000256" key="5">
    <source>
        <dbReference type="ARBA" id="ARBA00023043"/>
    </source>
</evidence>
<dbReference type="InterPro" id="IPR002110">
    <property type="entry name" value="Ankyrin_rpt"/>
</dbReference>
<evidence type="ECO:0000256" key="1">
    <source>
        <dbReference type="ARBA" id="ARBA00004141"/>
    </source>
</evidence>
<reference evidence="11 12" key="1">
    <citation type="submission" date="2019-09" db="EMBL/GenBank/DDBJ databases">
        <title>A chromosome-level genome assembly of the Chinese tupelo Nyssa sinensis.</title>
        <authorList>
            <person name="Yang X."/>
            <person name="Kang M."/>
            <person name="Yang Y."/>
            <person name="Xiong H."/>
            <person name="Wang M."/>
            <person name="Zhang Z."/>
            <person name="Wang Z."/>
            <person name="Wu H."/>
            <person name="Ma T."/>
            <person name="Liu J."/>
            <person name="Xi Z."/>
        </authorList>
    </citation>
    <scope>NUCLEOTIDE SEQUENCE [LARGE SCALE GENOMIC DNA]</scope>
    <source>
        <strain evidence="11">J267</strain>
        <tissue evidence="11">Leaf</tissue>
    </source>
</reference>
<feature type="transmembrane region" description="Helical" evidence="9">
    <location>
        <begin position="536"/>
        <end position="559"/>
    </location>
</feature>
<proteinExistence type="predicted"/>
<evidence type="ECO:0000256" key="4">
    <source>
        <dbReference type="ARBA" id="ARBA00022989"/>
    </source>
</evidence>
<keyword evidence="3" id="KW-0677">Repeat</keyword>
<dbReference type="Gene3D" id="1.25.40.20">
    <property type="entry name" value="Ankyrin repeat-containing domain"/>
    <property type="match status" value="2"/>
</dbReference>
<feature type="repeat" description="ANK" evidence="7">
    <location>
        <begin position="98"/>
        <end position="130"/>
    </location>
</feature>
<dbReference type="AlphaFoldDB" id="A0A5J5A3N0"/>
<keyword evidence="5 7" id="KW-0040">ANK repeat</keyword>
<evidence type="ECO:0000256" key="7">
    <source>
        <dbReference type="PROSITE-ProRule" id="PRU00023"/>
    </source>
</evidence>
<feature type="region of interest" description="Disordered" evidence="8">
    <location>
        <begin position="1"/>
        <end position="25"/>
    </location>
</feature>
<dbReference type="GO" id="GO:0005886">
    <property type="term" value="C:plasma membrane"/>
    <property type="evidence" value="ECO:0007669"/>
    <property type="project" value="TreeGrafter"/>
</dbReference>
<dbReference type="PANTHER" id="PTHR24186">
    <property type="entry name" value="PROTEIN PHOSPHATASE 1 REGULATORY SUBUNIT"/>
    <property type="match status" value="1"/>
</dbReference>
<keyword evidence="4 9" id="KW-1133">Transmembrane helix</keyword>
<dbReference type="FunFam" id="1.25.40.20:FF:000749">
    <property type="entry name" value="Uncharacterized protein"/>
    <property type="match status" value="1"/>
</dbReference>
<feature type="repeat" description="ANK" evidence="7">
    <location>
        <begin position="341"/>
        <end position="374"/>
    </location>
</feature>
<feature type="transmembrane region" description="Helical" evidence="9">
    <location>
        <begin position="565"/>
        <end position="590"/>
    </location>
</feature>
<evidence type="ECO:0000259" key="10">
    <source>
        <dbReference type="Pfam" id="PF13962"/>
    </source>
</evidence>
<feature type="transmembrane region" description="Helical" evidence="9">
    <location>
        <begin position="507"/>
        <end position="524"/>
    </location>
</feature>
<evidence type="ECO:0000256" key="6">
    <source>
        <dbReference type="ARBA" id="ARBA00023136"/>
    </source>
</evidence>
<dbReference type="SUPFAM" id="SSF48403">
    <property type="entry name" value="Ankyrin repeat"/>
    <property type="match status" value="1"/>
</dbReference>
<protein>
    <recommendedName>
        <fullName evidence="10">PGG domain-containing protein</fullName>
    </recommendedName>
</protein>
<dbReference type="SMART" id="SM00248">
    <property type="entry name" value="ANK"/>
    <property type="match status" value="9"/>
</dbReference>
<dbReference type="PROSITE" id="PS50297">
    <property type="entry name" value="ANK_REP_REGION"/>
    <property type="match status" value="1"/>
</dbReference>
<evidence type="ECO:0000313" key="11">
    <source>
        <dbReference type="EMBL" id="KAA8524412.1"/>
    </source>
</evidence>
<dbReference type="Pfam" id="PF13962">
    <property type="entry name" value="PGG"/>
    <property type="match status" value="1"/>
</dbReference>
<keyword evidence="12" id="KW-1185">Reference proteome</keyword>
<evidence type="ECO:0000256" key="9">
    <source>
        <dbReference type="SAM" id="Phobius"/>
    </source>
</evidence>
<dbReference type="InterPro" id="IPR026961">
    <property type="entry name" value="PGG_dom"/>
</dbReference>
<keyword evidence="2 9" id="KW-0812">Transmembrane</keyword>
<feature type="domain" description="PGG" evidence="10">
    <location>
        <begin position="449"/>
        <end position="559"/>
    </location>
</feature>
<evidence type="ECO:0000256" key="3">
    <source>
        <dbReference type="ARBA" id="ARBA00022737"/>
    </source>
</evidence>
<dbReference type="PANTHER" id="PTHR24186:SF46">
    <property type="entry name" value="PROTEIN ACCELERATED CELL DEATH 6-LIKE"/>
    <property type="match status" value="1"/>
</dbReference>
<evidence type="ECO:0000256" key="2">
    <source>
        <dbReference type="ARBA" id="ARBA00022692"/>
    </source>
</evidence>
<dbReference type="InterPro" id="IPR036770">
    <property type="entry name" value="Ankyrin_rpt-contain_sf"/>
</dbReference>
<feature type="transmembrane region" description="Helical" evidence="9">
    <location>
        <begin position="454"/>
        <end position="476"/>
    </location>
</feature>
<dbReference type="Pfam" id="PF12796">
    <property type="entry name" value="Ank_2"/>
    <property type="match status" value="3"/>
</dbReference>
<name>A0A5J5A3N0_9ASTE</name>
<keyword evidence="6 9" id="KW-0472">Membrane</keyword>
<sequence>MSVPKGPGLEGEEEERYETAESMDPKLYRATTEGDILEFIRAMERGLDDRQHGPPASCLQLGPQQNTVLHIATSFGHYEIVKLVCKDLPFFVAEKNSKGDTALHIAARAGDPLLMNLLLSSDVKEGVLGEKNEEGNTALHEALRCRWEELALMLIDRNKNMSYSVNNEGKSLLCLAAEAGYVGIVKLLMENPIGNYIVDGRLKNKSPVHAAILGGNIDVLKILWEKDQSSFQLRCDEGGNPLHCAADIGFVEGVNFLLNKFCSSAYQKDKHGLFPIHIASSKGHIDIIQEMLMHCPDSRELLTLQDRNIIHVAARTGKVKAISYMLKMPELDKLLNERDKDGNTPLHIATIYGKPRIVTNLTCDERVKLELKNNKGLTALDIAEEYMETRASFRKLYNGYHKMQQLAIIEAIIRRLTWMALRVAGAPQAPRAKVFRTQKSILGKQAKMENYREMVTAILLVATLVATVTFTAGFSIPGGYKNSEPDQGIATMLQKVTFQEFVICDTIAMYSSIIVAVTLIWAQLGDLSSMHVALKVALPLLGIALAMMSIAFMAGVYLVVSKLSWLATLVTFMGANFVITLVALFIPLCFLGSSNYRIFRHISYYPFQLMLYAFGSYIEDDVDE</sequence>
<organism evidence="11 12">
    <name type="scientific">Nyssa sinensis</name>
    <dbReference type="NCBI Taxonomy" id="561372"/>
    <lineage>
        <taxon>Eukaryota</taxon>
        <taxon>Viridiplantae</taxon>
        <taxon>Streptophyta</taxon>
        <taxon>Embryophyta</taxon>
        <taxon>Tracheophyta</taxon>
        <taxon>Spermatophyta</taxon>
        <taxon>Magnoliopsida</taxon>
        <taxon>eudicotyledons</taxon>
        <taxon>Gunneridae</taxon>
        <taxon>Pentapetalae</taxon>
        <taxon>asterids</taxon>
        <taxon>Cornales</taxon>
        <taxon>Nyssaceae</taxon>
        <taxon>Nyssa</taxon>
    </lineage>
</organism>